<evidence type="ECO:0000256" key="11">
    <source>
        <dbReference type="PIRNR" id="PIRNR007828"/>
    </source>
</evidence>
<evidence type="ECO:0000256" key="2">
    <source>
        <dbReference type="ARBA" id="ARBA00004496"/>
    </source>
</evidence>
<evidence type="ECO:0000256" key="8">
    <source>
        <dbReference type="ARBA" id="ARBA00022801"/>
    </source>
</evidence>
<keyword evidence="8 11" id="KW-0378">Hydrolase</keyword>
<keyword evidence="7 11" id="KW-0479">Metal-binding</keyword>
<evidence type="ECO:0000256" key="7">
    <source>
        <dbReference type="ARBA" id="ARBA00022723"/>
    </source>
</evidence>
<accession>A0A2J6RGU6</accession>
<dbReference type="PANTHER" id="PTHR23422:SF11">
    <property type="entry name" value="DIPEPTIDYL PEPTIDASE 3"/>
    <property type="match status" value="1"/>
</dbReference>
<evidence type="ECO:0000313" key="14">
    <source>
        <dbReference type="EMBL" id="PMD37728.1"/>
    </source>
</evidence>
<dbReference type="Proteomes" id="UP000235786">
    <property type="component" value="Unassembled WGS sequence"/>
</dbReference>
<dbReference type="GO" id="GO:0004177">
    <property type="term" value="F:aminopeptidase activity"/>
    <property type="evidence" value="ECO:0007669"/>
    <property type="project" value="UniProtKB-KW"/>
</dbReference>
<sequence>MDQSSPMVINKSPEVFRLEVQQAFAKLIPREKLYAYYSARAAWSSAAIILNQTSPESISIFQFILELYKSCEGNWAELASRVGIDIKELRRFLDYAAVFLGNIGNYFGQGDQKFIPDVSESALQKLSQCSEIAVSIYEIIERPLKASLPLALGFPSDIAQSSYYPGELRISREEISDVSHILTKLGIDPENTRLSKTIVGQKSCFDVLQSSVEEDSLPKVIYDESGLMIRIIRGGHRSELSLVCHYLEHAKGSAANQLQKSFISKYQQSFTTGDMESYKNSQREWVKDIMPSVEVFFGFIEPYRDPFGVRAEFEGLVGIVNAQETKNLTALVKKSSTFIRRLPWAENQHDNDGKGPFEKEMFESPDFTSLHTLAYCSSIIFPGKNLPNYNDIRQNDGFKNVMTTNTMTATNSKSEAMASCLDPSEVSNFLKHREHAFYLWVVFHELLGHGTGKFLVESHSGGFNFDPKNAPINPLTGSPINSWYKHGETWTGLFGDIATTVDECRAECVGAYFMSDIELLAMFGYTDDTEITGRDLEYNMYMQLGVAGLRALENYNIEDHKWGQAHSRAHFAMFKCLLAAGGDFLTVTDDKCSGKLTVTVDRTKISTHGRPAIASLMLKLHIWRCTADVKSCRNYYVQLTEPTGVYLERRRIMLAKQTAKQVFVQPNTFISDGEVLLKEYEPTVEGMIQSWAERMRMIREETENS</sequence>
<evidence type="ECO:0000256" key="5">
    <source>
        <dbReference type="ARBA" id="ARBA00022490"/>
    </source>
</evidence>
<reference evidence="14 15" key="1">
    <citation type="submission" date="2016-04" db="EMBL/GenBank/DDBJ databases">
        <title>A degradative enzymes factory behind the ericoid mycorrhizal symbiosis.</title>
        <authorList>
            <consortium name="DOE Joint Genome Institute"/>
            <person name="Martino E."/>
            <person name="Morin E."/>
            <person name="Grelet G."/>
            <person name="Kuo A."/>
            <person name="Kohler A."/>
            <person name="Daghino S."/>
            <person name="Barry K."/>
            <person name="Choi C."/>
            <person name="Cichocki N."/>
            <person name="Clum A."/>
            <person name="Copeland A."/>
            <person name="Hainaut M."/>
            <person name="Haridas S."/>
            <person name="Labutti K."/>
            <person name="Lindquist E."/>
            <person name="Lipzen A."/>
            <person name="Khouja H.-R."/>
            <person name="Murat C."/>
            <person name="Ohm R."/>
            <person name="Olson A."/>
            <person name="Spatafora J."/>
            <person name="Veneault-Fourrey C."/>
            <person name="Henrissat B."/>
            <person name="Grigoriev I."/>
            <person name="Martin F."/>
            <person name="Perotto S."/>
        </authorList>
    </citation>
    <scope>NUCLEOTIDE SEQUENCE [LARGE SCALE GENOMIC DNA]</scope>
    <source>
        <strain evidence="14 15">F</strain>
    </source>
</reference>
<evidence type="ECO:0000256" key="9">
    <source>
        <dbReference type="ARBA" id="ARBA00022833"/>
    </source>
</evidence>
<evidence type="ECO:0000256" key="1">
    <source>
        <dbReference type="ARBA" id="ARBA00001336"/>
    </source>
</evidence>
<evidence type="ECO:0000256" key="12">
    <source>
        <dbReference type="PIRSR" id="PIRSR007828-1"/>
    </source>
</evidence>
<dbReference type="InterPro" id="IPR039461">
    <property type="entry name" value="Peptidase_M49"/>
</dbReference>
<dbReference type="EC" id="3.4.14.4" evidence="11"/>
<dbReference type="Pfam" id="PF03571">
    <property type="entry name" value="Peptidase_M49"/>
    <property type="match status" value="1"/>
</dbReference>
<feature type="active site" evidence="12">
    <location>
        <position position="445"/>
    </location>
</feature>
<feature type="binding site" evidence="13">
    <location>
        <position position="503"/>
    </location>
    <ligand>
        <name>Zn(2+)</name>
        <dbReference type="ChEBI" id="CHEBI:29105"/>
        <note>catalytic</note>
    </ligand>
</feature>
<comment type="similarity">
    <text evidence="3 11">Belongs to the peptidase M49 family.</text>
</comment>
<keyword evidence="10 11" id="KW-0482">Metalloprotease</keyword>
<comment type="cofactor">
    <cofactor evidence="11 13">
        <name>Zn(2+)</name>
        <dbReference type="ChEBI" id="CHEBI:29105"/>
    </cofactor>
    <text evidence="11 13">Binds 1 zinc ion per subunit.</text>
</comment>
<dbReference type="STRING" id="1149755.A0A2J6RGU6"/>
<evidence type="ECO:0000313" key="15">
    <source>
        <dbReference type="Proteomes" id="UP000235786"/>
    </source>
</evidence>
<dbReference type="InterPro" id="IPR005317">
    <property type="entry name" value="Dipeptidyl-peptase3"/>
</dbReference>
<dbReference type="OrthoDB" id="4694525at2759"/>
<gene>
    <name evidence="14" type="ORF">L207DRAFT_464173</name>
</gene>
<comment type="subcellular location">
    <subcellularLocation>
        <location evidence="2">Cytoplasm</location>
    </subcellularLocation>
</comment>
<feature type="binding site" evidence="13">
    <location>
        <position position="444"/>
    </location>
    <ligand>
        <name>Zn(2+)</name>
        <dbReference type="ChEBI" id="CHEBI:29105"/>
        <note>catalytic</note>
    </ligand>
</feature>
<comment type="catalytic activity">
    <reaction evidence="1 11">
        <text>Release of an N-terminal dipeptide from a peptide comprising four or more residues, with broad specificity. Also acts on dipeptidyl 2-naphthylamides.</text>
        <dbReference type="EC" id="3.4.14.4"/>
    </reaction>
</comment>
<dbReference type="GO" id="GO:0008239">
    <property type="term" value="F:dipeptidyl-peptidase activity"/>
    <property type="evidence" value="ECO:0007669"/>
    <property type="project" value="UniProtKB-UniRule"/>
</dbReference>
<dbReference type="PIRSF" id="PIRSF007828">
    <property type="entry name" value="Dipeptidyl-peptidase_III"/>
    <property type="match status" value="1"/>
</dbReference>
<dbReference type="GO" id="GO:0006508">
    <property type="term" value="P:proteolysis"/>
    <property type="evidence" value="ECO:0007669"/>
    <property type="project" value="UniProtKB-KW"/>
</dbReference>
<proteinExistence type="inferred from homology"/>
<keyword evidence="15" id="KW-1185">Reference proteome</keyword>
<evidence type="ECO:0000256" key="10">
    <source>
        <dbReference type="ARBA" id="ARBA00023049"/>
    </source>
</evidence>
<evidence type="ECO:0000256" key="6">
    <source>
        <dbReference type="ARBA" id="ARBA00022670"/>
    </source>
</evidence>
<name>A0A2J6RGU6_HYAVF</name>
<dbReference type="GO" id="GO:0008235">
    <property type="term" value="F:metalloexopeptidase activity"/>
    <property type="evidence" value="ECO:0007669"/>
    <property type="project" value="InterPro"/>
</dbReference>
<evidence type="ECO:0000256" key="13">
    <source>
        <dbReference type="PIRSR" id="PIRSR007828-2"/>
    </source>
</evidence>
<protein>
    <recommendedName>
        <fullName evidence="11">Dipeptidyl peptidase 3</fullName>
        <ecNumber evidence="11">3.4.14.4</ecNumber>
    </recommendedName>
    <alternativeName>
        <fullName evidence="11">Dipeptidyl aminopeptidase III</fullName>
    </alternativeName>
    <alternativeName>
        <fullName evidence="11">Dipeptidyl peptidase III</fullName>
    </alternativeName>
</protein>
<dbReference type="Gene3D" id="3.30.540.30">
    <property type="match status" value="2"/>
</dbReference>
<dbReference type="GO" id="GO:0005737">
    <property type="term" value="C:cytoplasm"/>
    <property type="evidence" value="ECO:0007669"/>
    <property type="project" value="UniProtKB-SubCell"/>
</dbReference>
<keyword evidence="5 11" id="KW-0963">Cytoplasm</keyword>
<keyword evidence="6 11" id="KW-0645">Protease</keyword>
<evidence type="ECO:0000256" key="4">
    <source>
        <dbReference type="ARBA" id="ARBA00022438"/>
    </source>
</evidence>
<evidence type="ECO:0000256" key="3">
    <source>
        <dbReference type="ARBA" id="ARBA00010200"/>
    </source>
</evidence>
<dbReference type="PANTHER" id="PTHR23422">
    <property type="entry name" value="DIPEPTIDYL PEPTIDASE III-RELATED"/>
    <property type="match status" value="1"/>
</dbReference>
<keyword evidence="4 11" id="KW-0031">Aminopeptidase</keyword>
<organism evidence="14 15">
    <name type="scientific">Hyaloscypha variabilis (strain UAMH 11265 / GT02V1 / F)</name>
    <name type="common">Meliniomyces variabilis</name>
    <dbReference type="NCBI Taxonomy" id="1149755"/>
    <lineage>
        <taxon>Eukaryota</taxon>
        <taxon>Fungi</taxon>
        <taxon>Dikarya</taxon>
        <taxon>Ascomycota</taxon>
        <taxon>Pezizomycotina</taxon>
        <taxon>Leotiomycetes</taxon>
        <taxon>Helotiales</taxon>
        <taxon>Hyaloscyphaceae</taxon>
        <taxon>Hyaloscypha</taxon>
        <taxon>Hyaloscypha variabilis</taxon>
    </lineage>
</organism>
<dbReference type="EMBL" id="KZ613949">
    <property type="protein sequence ID" value="PMD37728.1"/>
    <property type="molecule type" value="Genomic_DNA"/>
</dbReference>
<dbReference type="GO" id="GO:0046872">
    <property type="term" value="F:metal ion binding"/>
    <property type="evidence" value="ECO:0007669"/>
    <property type="project" value="UniProtKB-KW"/>
</dbReference>
<feature type="binding site" evidence="13">
    <location>
        <position position="449"/>
    </location>
    <ligand>
        <name>Zn(2+)</name>
        <dbReference type="ChEBI" id="CHEBI:29105"/>
        <note>catalytic</note>
    </ligand>
</feature>
<dbReference type="AlphaFoldDB" id="A0A2J6RGU6"/>
<keyword evidence="9 11" id="KW-0862">Zinc</keyword>